<feature type="signal peptide" evidence="1">
    <location>
        <begin position="1"/>
        <end position="27"/>
    </location>
</feature>
<keyword evidence="3" id="KW-1185">Reference proteome</keyword>
<dbReference type="Pfam" id="PF07394">
    <property type="entry name" value="DUF1501"/>
    <property type="match status" value="1"/>
</dbReference>
<dbReference type="Proteomes" id="UP001521137">
    <property type="component" value="Unassembled WGS sequence"/>
</dbReference>
<evidence type="ECO:0000256" key="1">
    <source>
        <dbReference type="SAM" id="SignalP"/>
    </source>
</evidence>
<dbReference type="RefSeq" id="WP_235312250.1">
    <property type="nucleotide sequence ID" value="NZ_JAKGAS010000004.1"/>
</dbReference>
<name>A0ABS9D8Y8_9ALTE</name>
<feature type="chain" id="PRO_5045797807" evidence="1">
    <location>
        <begin position="28"/>
        <end position="445"/>
    </location>
</feature>
<evidence type="ECO:0000313" key="2">
    <source>
        <dbReference type="EMBL" id="MCF2948457.1"/>
    </source>
</evidence>
<sequence>MNRRNFIKMTGLTSLASVMPASLNLHAAPVDFAGKYLVTLQLLGAWDVSSICDPKMNVPGEDQINHWARDGETQTAGNIQYAQFANNAAFFDKYHQDMLVINGIDAQTNSHNAGVTHNFSGRISAGFPSLTSLYAAIHGANLPIAYINNGGYTETAGVIRNTRLEHAGEIKNIVKPTSSRWNPNNKWIPDEDWALINQYRDKSMIEKINSTNLSVRERRAVSNYKSALDSASILTDFSTALDAAGDLHEDESGTEYWSSLKRQMQLAMISMKSGVTISADLHLGGFDTHQNHDVLQGELLAHATDAIDFFWEYAEEVGLADRMVLVVNSDFSRTPYYNSTAGKDHWPVGSAIVMERNAPWGNRVVGATDEGQNVIPIDPVTLQPQANGGSIIYPKHVMQSLRDYMGISDHAIVSPFVFNNEESFDFFSSTKSTPQSGDPRNSVRI</sequence>
<evidence type="ECO:0000313" key="3">
    <source>
        <dbReference type="Proteomes" id="UP001521137"/>
    </source>
</evidence>
<protein>
    <submittedName>
        <fullName evidence="2">DUF1501 domain-containing protein</fullName>
    </submittedName>
</protein>
<keyword evidence="1" id="KW-0732">Signal</keyword>
<accession>A0ABS9D8Y8</accession>
<dbReference type="EMBL" id="JAKGAS010000004">
    <property type="protein sequence ID" value="MCF2948457.1"/>
    <property type="molecule type" value="Genomic_DNA"/>
</dbReference>
<dbReference type="InterPro" id="IPR010869">
    <property type="entry name" value="DUF1501"/>
</dbReference>
<gene>
    <name evidence="2" type="ORF">L0668_10090</name>
</gene>
<reference evidence="2 3" key="1">
    <citation type="submission" date="2022-01" db="EMBL/GenBank/DDBJ databases">
        <title>Paraglaciecola sp. G1-23.</title>
        <authorList>
            <person name="Jin M.S."/>
            <person name="Han D.M."/>
            <person name="Kim H.M."/>
            <person name="Jeon C.O."/>
        </authorList>
    </citation>
    <scope>NUCLEOTIDE SEQUENCE [LARGE SCALE GENOMIC DNA]</scope>
    <source>
        <strain evidence="2 3">G1-23</strain>
    </source>
</reference>
<proteinExistence type="predicted"/>
<organism evidence="2 3">
    <name type="scientific">Paraglaciecola algarum</name>
    <dbReference type="NCBI Taxonomy" id="3050085"/>
    <lineage>
        <taxon>Bacteria</taxon>
        <taxon>Pseudomonadati</taxon>
        <taxon>Pseudomonadota</taxon>
        <taxon>Gammaproteobacteria</taxon>
        <taxon>Alteromonadales</taxon>
        <taxon>Alteromonadaceae</taxon>
        <taxon>Paraglaciecola</taxon>
    </lineage>
</organism>
<comment type="caution">
    <text evidence="2">The sequence shown here is derived from an EMBL/GenBank/DDBJ whole genome shotgun (WGS) entry which is preliminary data.</text>
</comment>